<dbReference type="NCBIfam" id="TIGR02971">
    <property type="entry name" value="heterocyst_DevB"/>
    <property type="match status" value="1"/>
</dbReference>
<gene>
    <name evidence="3" type="ORF">PZE19_22435</name>
</gene>
<dbReference type="InterPro" id="IPR014315">
    <property type="entry name" value="ABC_heterocyst_DevB"/>
</dbReference>
<dbReference type="EMBL" id="JARRAG010000002">
    <property type="protein sequence ID" value="MDG3006538.1"/>
    <property type="molecule type" value="Genomic_DNA"/>
</dbReference>
<evidence type="ECO:0000256" key="2">
    <source>
        <dbReference type="ARBA" id="ARBA00023054"/>
    </source>
</evidence>
<protein>
    <submittedName>
        <fullName evidence="3">HlyD family efflux transporter periplasmic adaptor subunit</fullName>
    </submittedName>
</protein>
<dbReference type="RefSeq" id="WP_277862834.1">
    <property type="nucleotide sequence ID" value="NZ_JARRAG010000002.1"/>
</dbReference>
<evidence type="ECO:0000256" key="1">
    <source>
        <dbReference type="ARBA" id="ARBA00004196"/>
    </source>
</evidence>
<organism evidence="3 4">
    <name type="scientific">Paludisphaera mucosa</name>
    <dbReference type="NCBI Taxonomy" id="3030827"/>
    <lineage>
        <taxon>Bacteria</taxon>
        <taxon>Pseudomonadati</taxon>
        <taxon>Planctomycetota</taxon>
        <taxon>Planctomycetia</taxon>
        <taxon>Isosphaerales</taxon>
        <taxon>Isosphaeraceae</taxon>
        <taxon>Paludisphaera</taxon>
    </lineage>
</organism>
<dbReference type="Proteomes" id="UP001216907">
    <property type="component" value="Unassembled WGS sequence"/>
</dbReference>
<keyword evidence="2" id="KW-0175">Coiled coil</keyword>
<comment type="subcellular location">
    <subcellularLocation>
        <location evidence="1">Cell envelope</location>
    </subcellularLocation>
</comment>
<proteinExistence type="predicted"/>
<keyword evidence="4" id="KW-1185">Reference proteome</keyword>
<sequence length="361" mass="38269">MSHISTGAGGRRPSRSKALAAVVVLALVAARPSDARAQAASASAGESRVHALARLEPATGLVTVGSRPGQRIDEIKVAVGDDVTAGQVLAVLEGRKQAEAQLALAEIQKQQMTFQRKAKKDKFLLEREQFDKANEPRLVAATKVADELRKLLDKATPLYNLSGLAGPVDRARLEDGGRYVELFAKTTQAELDKNLLEAEKALTVKKRALEDEQLADANPEFLLPDAQIALAQAGIEQTQVLAPRAGKILDVVAHPGEVGTGQLLVLGDVSVMVAVAEVFQSEVLRVKVGDAARVSILDQSIAGKVQRIGSIVGRNQAANLDPRALKDVRVVKVWVALDDPKLAARLINMEAEVAITPGGGG</sequence>
<dbReference type="PANTHER" id="PTHR32347:SF27">
    <property type="entry name" value="RND EFFLUX PUMP MEMBRANE FUSION PROTEIN BARREL-SANDWICH DOMAIN-CONTAINING PROTEIN"/>
    <property type="match status" value="1"/>
</dbReference>
<evidence type="ECO:0000313" key="4">
    <source>
        <dbReference type="Proteomes" id="UP001216907"/>
    </source>
</evidence>
<dbReference type="Gene3D" id="2.40.30.170">
    <property type="match status" value="1"/>
</dbReference>
<dbReference type="PANTHER" id="PTHR32347">
    <property type="entry name" value="EFFLUX SYSTEM COMPONENT YKNX-RELATED"/>
    <property type="match status" value="1"/>
</dbReference>
<reference evidence="3 4" key="1">
    <citation type="submission" date="2023-03" db="EMBL/GenBank/DDBJ databases">
        <title>Paludisphaera mucosa sp. nov. a novel planctomycete from northern fen.</title>
        <authorList>
            <person name="Ivanova A."/>
        </authorList>
    </citation>
    <scope>NUCLEOTIDE SEQUENCE [LARGE SCALE GENOMIC DNA]</scope>
    <source>
        <strain evidence="3 4">Pla2</strain>
    </source>
</reference>
<name>A0ABT6FGK6_9BACT</name>
<dbReference type="Gene3D" id="2.40.50.100">
    <property type="match status" value="1"/>
</dbReference>
<comment type="caution">
    <text evidence="3">The sequence shown here is derived from an EMBL/GenBank/DDBJ whole genome shotgun (WGS) entry which is preliminary data.</text>
</comment>
<evidence type="ECO:0000313" key="3">
    <source>
        <dbReference type="EMBL" id="MDG3006538.1"/>
    </source>
</evidence>
<dbReference type="InterPro" id="IPR050465">
    <property type="entry name" value="UPF0194_transport"/>
</dbReference>
<accession>A0ABT6FGK6</accession>